<evidence type="ECO:0000313" key="2">
    <source>
        <dbReference type="EMBL" id="NVL09935.1"/>
    </source>
</evidence>
<dbReference type="AlphaFoldDB" id="A0A973WV80"/>
<dbReference type="RefSeq" id="WP_176533276.1">
    <property type="nucleotide sequence ID" value="NZ_CP088022.1"/>
</dbReference>
<keyword evidence="1" id="KW-1133">Transmembrane helix</keyword>
<organism evidence="2">
    <name type="scientific">Bradyrhizobium quebecense</name>
    <dbReference type="NCBI Taxonomy" id="2748629"/>
    <lineage>
        <taxon>Bacteria</taxon>
        <taxon>Pseudomonadati</taxon>
        <taxon>Pseudomonadota</taxon>
        <taxon>Alphaproteobacteria</taxon>
        <taxon>Hyphomicrobiales</taxon>
        <taxon>Nitrobacteraceae</taxon>
        <taxon>Bradyrhizobium</taxon>
    </lineage>
</organism>
<keyword evidence="1" id="KW-0812">Transmembrane</keyword>
<reference evidence="2" key="1">
    <citation type="submission" date="2020-06" db="EMBL/GenBank/DDBJ databases">
        <title>Whole Genome Sequence of Bradyrhizobium sp. Strain 66S1MB.</title>
        <authorList>
            <person name="Bromfield E."/>
            <person name="Cloutier S."/>
        </authorList>
    </citation>
    <scope>NUCLEOTIDE SEQUENCE</scope>
    <source>
        <strain evidence="2">66S1MB</strain>
    </source>
</reference>
<comment type="caution">
    <text evidence="2">The sequence shown here is derived from an EMBL/GenBank/DDBJ whole genome shotgun (WGS) entry which is preliminary data.</text>
</comment>
<sequence>MEINYLDTFLAFLGMTFGLVSVMPGLFFQPKAEAKRARAASIRAGNSRR</sequence>
<name>A0A973WV80_9BRAD</name>
<proteinExistence type="predicted"/>
<feature type="transmembrane region" description="Helical" evidence="1">
    <location>
        <begin position="6"/>
        <end position="28"/>
    </location>
</feature>
<evidence type="ECO:0000256" key="1">
    <source>
        <dbReference type="SAM" id="Phobius"/>
    </source>
</evidence>
<keyword evidence="1" id="KW-0472">Membrane</keyword>
<accession>A0A973WV80</accession>
<protein>
    <submittedName>
        <fullName evidence="2">Uncharacterized protein</fullName>
    </submittedName>
</protein>
<gene>
    <name evidence="2" type="ORF">HU230_29920</name>
</gene>
<dbReference type="EMBL" id="JABWSX010000001">
    <property type="protein sequence ID" value="NVL09935.1"/>
    <property type="molecule type" value="Genomic_DNA"/>
</dbReference>